<dbReference type="SUPFAM" id="SSF109604">
    <property type="entry name" value="HD-domain/PDEase-like"/>
    <property type="match status" value="1"/>
</dbReference>
<dbReference type="AlphaFoldDB" id="A0A927D563"/>
<evidence type="ECO:0000259" key="1">
    <source>
        <dbReference type="PROSITE" id="PS51831"/>
    </source>
</evidence>
<organism evidence="2 3">
    <name type="scientific">Sulfitobacter aestuariivivens</name>
    <dbReference type="NCBI Taxonomy" id="2766981"/>
    <lineage>
        <taxon>Bacteria</taxon>
        <taxon>Pseudomonadati</taxon>
        <taxon>Pseudomonadota</taxon>
        <taxon>Alphaproteobacteria</taxon>
        <taxon>Rhodobacterales</taxon>
        <taxon>Roseobacteraceae</taxon>
        <taxon>Sulfitobacter</taxon>
    </lineage>
</organism>
<name>A0A927D563_9RHOB</name>
<dbReference type="EMBL" id="JACTAG010000001">
    <property type="protein sequence ID" value="MBD3663016.1"/>
    <property type="molecule type" value="Genomic_DNA"/>
</dbReference>
<dbReference type="Gene3D" id="1.10.3210.50">
    <property type="match status" value="1"/>
</dbReference>
<dbReference type="SMART" id="SM00471">
    <property type="entry name" value="HDc"/>
    <property type="match status" value="1"/>
</dbReference>
<dbReference type="Proteomes" id="UP000635142">
    <property type="component" value="Unassembled WGS sequence"/>
</dbReference>
<dbReference type="PANTHER" id="PTHR33594">
    <property type="entry name" value="SUPERFAMILY HYDROLASE, PUTATIVE (AFU_ORTHOLOGUE AFUA_1G03035)-RELATED"/>
    <property type="match status" value="1"/>
</dbReference>
<dbReference type="RefSeq" id="WP_191074006.1">
    <property type="nucleotide sequence ID" value="NZ_JACTAG010000001.1"/>
</dbReference>
<protein>
    <submittedName>
        <fullName evidence="2">HD domain-containing protein</fullName>
    </submittedName>
</protein>
<dbReference type="PROSITE" id="PS51831">
    <property type="entry name" value="HD"/>
    <property type="match status" value="1"/>
</dbReference>
<feature type="domain" description="HD" evidence="1">
    <location>
        <begin position="24"/>
        <end position="129"/>
    </location>
</feature>
<proteinExistence type="predicted"/>
<gene>
    <name evidence="2" type="ORF">H9Q16_03685</name>
</gene>
<dbReference type="InterPro" id="IPR006674">
    <property type="entry name" value="HD_domain"/>
</dbReference>
<dbReference type="CDD" id="cd00077">
    <property type="entry name" value="HDc"/>
    <property type="match status" value="1"/>
</dbReference>
<keyword evidence="3" id="KW-1185">Reference proteome</keyword>
<dbReference type="InterPro" id="IPR003607">
    <property type="entry name" value="HD/PDEase_dom"/>
</dbReference>
<comment type="caution">
    <text evidence="2">The sequence shown here is derived from an EMBL/GenBank/DDBJ whole genome shotgun (WGS) entry which is preliminary data.</text>
</comment>
<reference evidence="2" key="1">
    <citation type="submission" date="2020-08" db="EMBL/GenBank/DDBJ databases">
        <title>Sulfitobacter aestuariivivens sp. nov., isolated from a tidal flat.</title>
        <authorList>
            <person name="Park S."/>
            <person name="Yoon J.-H."/>
        </authorList>
    </citation>
    <scope>NUCLEOTIDE SEQUENCE</scope>
    <source>
        <strain evidence="2">TSTF-M16</strain>
    </source>
</reference>
<dbReference type="PANTHER" id="PTHR33594:SF1">
    <property type="entry name" value="HD_PDEASE DOMAIN-CONTAINING PROTEIN"/>
    <property type="match status" value="1"/>
</dbReference>
<evidence type="ECO:0000313" key="2">
    <source>
        <dbReference type="EMBL" id="MBD3663016.1"/>
    </source>
</evidence>
<sequence length="210" mass="22376">MSLQAACEAEVTRVRAGQTDGAHDLAHLRRVWSTAQLISGALGQGNLRVIEAAAFLHDIVNPPKDSPTRGQAAAASAAHAAAFLKGLDWADADIKAVAHAIEAHSFSGGVPAETIEAQIVQDADRLDALGALGIARCFNVSGQMGRALFDPEDPLAEGRALDDRAFALDHFETKLFAIAQTLNTAPARLLAQERVAFMKAFREQLMREVT</sequence>
<dbReference type="Pfam" id="PF01966">
    <property type="entry name" value="HD"/>
    <property type="match status" value="1"/>
</dbReference>
<evidence type="ECO:0000313" key="3">
    <source>
        <dbReference type="Proteomes" id="UP000635142"/>
    </source>
</evidence>
<accession>A0A927D563</accession>